<evidence type="ECO:0000313" key="3">
    <source>
        <dbReference type="Proteomes" id="UP000729357"/>
    </source>
</evidence>
<organism evidence="2 3">
    <name type="scientific">Aureobasidium melanogenum</name>
    <name type="common">Aureobasidium pullulans var. melanogenum</name>
    <dbReference type="NCBI Taxonomy" id="46634"/>
    <lineage>
        <taxon>Eukaryota</taxon>
        <taxon>Fungi</taxon>
        <taxon>Dikarya</taxon>
        <taxon>Ascomycota</taxon>
        <taxon>Pezizomycotina</taxon>
        <taxon>Dothideomycetes</taxon>
        <taxon>Dothideomycetidae</taxon>
        <taxon>Dothideales</taxon>
        <taxon>Saccotheciaceae</taxon>
        <taxon>Aureobasidium</taxon>
    </lineage>
</organism>
<evidence type="ECO:0000313" key="2">
    <source>
        <dbReference type="EMBL" id="KAG9949179.1"/>
    </source>
</evidence>
<comment type="caution">
    <text evidence="2">The sequence shown here is derived from an EMBL/GenBank/DDBJ whole genome shotgun (WGS) entry which is preliminary data.</text>
</comment>
<dbReference type="InterPro" id="IPR025604">
    <property type="entry name" value="End3"/>
</dbReference>
<dbReference type="GO" id="GO:0006897">
    <property type="term" value="P:endocytosis"/>
    <property type="evidence" value="ECO:0007669"/>
    <property type="project" value="InterPro"/>
</dbReference>
<evidence type="ECO:0000256" key="1">
    <source>
        <dbReference type="SAM" id="Coils"/>
    </source>
</evidence>
<dbReference type="Proteomes" id="UP000729357">
    <property type="component" value="Unassembled WGS sequence"/>
</dbReference>
<accession>A0A9P8JK40</accession>
<dbReference type="GO" id="GO:0007015">
    <property type="term" value="P:actin filament organization"/>
    <property type="evidence" value="ECO:0007669"/>
    <property type="project" value="InterPro"/>
</dbReference>
<feature type="coiled-coil region" evidence="1">
    <location>
        <begin position="16"/>
        <end position="87"/>
    </location>
</feature>
<protein>
    <submittedName>
        <fullName evidence="2">Uncharacterized protein</fullName>
    </submittedName>
</protein>
<keyword evidence="3" id="KW-1185">Reference proteome</keyword>
<feature type="non-terminal residue" evidence="2">
    <location>
        <position position="1"/>
    </location>
</feature>
<feature type="non-terminal residue" evidence="2">
    <location>
        <position position="88"/>
    </location>
</feature>
<reference evidence="2" key="2">
    <citation type="submission" date="2021-08" db="EMBL/GenBank/DDBJ databases">
        <authorList>
            <person name="Gostincar C."/>
            <person name="Sun X."/>
            <person name="Song Z."/>
            <person name="Gunde-Cimerman N."/>
        </authorList>
    </citation>
    <scope>NUCLEOTIDE SEQUENCE</scope>
    <source>
        <strain evidence="2">EXF-9298</strain>
    </source>
</reference>
<dbReference type="EMBL" id="JAHFXS010004742">
    <property type="protein sequence ID" value="KAG9949179.1"/>
    <property type="molecule type" value="Genomic_DNA"/>
</dbReference>
<sequence>RERGGRRDDSKPALVKRELEQLLDWKRRELRDLETGEGRAKVGQGLKGLSDEISMVKEQVDGLEAHLRKREEVLSDLRKQIDAEKAAR</sequence>
<dbReference type="AlphaFoldDB" id="A0A9P8JK40"/>
<name>A0A9P8JK40_AURME</name>
<keyword evidence="1" id="KW-0175">Coiled coil</keyword>
<gene>
    <name evidence="2" type="ORF">KCU98_g18146</name>
</gene>
<proteinExistence type="predicted"/>
<dbReference type="Pfam" id="PF12761">
    <property type="entry name" value="End3"/>
    <property type="match status" value="1"/>
</dbReference>
<reference evidence="2" key="1">
    <citation type="journal article" date="2021" name="J Fungi (Basel)">
        <title>Virulence traits and population genomics of the black yeast Aureobasidium melanogenum.</title>
        <authorList>
            <person name="Cernosa A."/>
            <person name="Sun X."/>
            <person name="Gostincar C."/>
            <person name="Fang C."/>
            <person name="Gunde-Cimerman N."/>
            <person name="Song Z."/>
        </authorList>
    </citation>
    <scope>NUCLEOTIDE SEQUENCE</scope>
    <source>
        <strain evidence="2">EXF-9298</strain>
    </source>
</reference>